<keyword evidence="1" id="KW-0812">Transmembrane</keyword>
<feature type="transmembrane region" description="Helical" evidence="1">
    <location>
        <begin position="124"/>
        <end position="147"/>
    </location>
</feature>
<dbReference type="AlphaFoldDB" id="A0A919QZH4"/>
<keyword evidence="3" id="KW-1185">Reference proteome</keyword>
<dbReference type="RefSeq" id="WP_203982831.1">
    <property type="nucleotide sequence ID" value="NZ_BOOU01000014.1"/>
</dbReference>
<name>A0A919QZH4_9ACTN</name>
<organism evidence="2 3">
    <name type="scientific">Sphaerisporangium rufum</name>
    <dbReference type="NCBI Taxonomy" id="1381558"/>
    <lineage>
        <taxon>Bacteria</taxon>
        <taxon>Bacillati</taxon>
        <taxon>Actinomycetota</taxon>
        <taxon>Actinomycetes</taxon>
        <taxon>Streptosporangiales</taxon>
        <taxon>Streptosporangiaceae</taxon>
        <taxon>Sphaerisporangium</taxon>
    </lineage>
</organism>
<accession>A0A919QZH4</accession>
<evidence type="ECO:0000313" key="3">
    <source>
        <dbReference type="Proteomes" id="UP000655287"/>
    </source>
</evidence>
<proteinExistence type="predicted"/>
<evidence type="ECO:0008006" key="4">
    <source>
        <dbReference type="Google" id="ProtNLM"/>
    </source>
</evidence>
<feature type="transmembrane region" description="Helical" evidence="1">
    <location>
        <begin position="12"/>
        <end position="35"/>
    </location>
</feature>
<keyword evidence="1" id="KW-1133">Transmembrane helix</keyword>
<gene>
    <name evidence="2" type="ORF">Sru01_11750</name>
</gene>
<reference evidence="2" key="1">
    <citation type="submission" date="2021-01" db="EMBL/GenBank/DDBJ databases">
        <title>Whole genome shotgun sequence of Sphaerisporangium rufum NBRC 109079.</title>
        <authorList>
            <person name="Komaki H."/>
            <person name="Tamura T."/>
        </authorList>
    </citation>
    <scope>NUCLEOTIDE SEQUENCE</scope>
    <source>
        <strain evidence="2">NBRC 109079</strain>
    </source>
</reference>
<keyword evidence="1" id="KW-0472">Membrane</keyword>
<dbReference type="EMBL" id="BOOU01000014">
    <property type="protein sequence ID" value="GII76193.1"/>
    <property type="molecule type" value="Genomic_DNA"/>
</dbReference>
<dbReference type="Proteomes" id="UP000655287">
    <property type="component" value="Unassembled WGS sequence"/>
</dbReference>
<comment type="caution">
    <text evidence="2">The sequence shown here is derived from an EMBL/GenBank/DDBJ whole genome shotgun (WGS) entry which is preliminary data.</text>
</comment>
<protein>
    <recommendedName>
        <fullName evidence="4">DUF2975 domain-containing protein</fullName>
    </recommendedName>
</protein>
<sequence length="201" mass="20938">MKPTVVNLMRYLGGLAALWGIAYVINGITQAGAYVRIQVNPAAGTADQLRLSGVNMPYGVKLDTDQLPVHAWGSTVLEQALSRGDVLLAGLCAFAGALLLERLLMTFLQGRPFAPGNAAKVGRLAALVVVAGVGGPLLPTIAAWMALNRTALAGTFTAAYDFSPVPPAIGLILTALAVFIRSGRTPEEELTAPRLSRTTGS</sequence>
<feature type="transmembrane region" description="Helical" evidence="1">
    <location>
        <begin position="86"/>
        <end position="104"/>
    </location>
</feature>
<feature type="transmembrane region" description="Helical" evidence="1">
    <location>
        <begin position="159"/>
        <end position="180"/>
    </location>
</feature>
<evidence type="ECO:0000313" key="2">
    <source>
        <dbReference type="EMBL" id="GII76193.1"/>
    </source>
</evidence>
<evidence type="ECO:0000256" key="1">
    <source>
        <dbReference type="SAM" id="Phobius"/>
    </source>
</evidence>